<dbReference type="Proteomes" id="UP000828236">
    <property type="component" value="Unassembled WGS sequence"/>
</dbReference>
<dbReference type="InterPro" id="IPR041195">
    <property type="entry name" value="Rnh202_N"/>
</dbReference>
<proteinExistence type="predicted"/>
<dbReference type="GO" id="GO:0032299">
    <property type="term" value="C:ribonuclease H2 complex"/>
    <property type="evidence" value="ECO:0007669"/>
    <property type="project" value="InterPro"/>
</dbReference>
<dbReference type="Gene3D" id="2.20.25.530">
    <property type="match status" value="1"/>
</dbReference>
<dbReference type="Pfam" id="PF17745">
    <property type="entry name" value="Ydr279_N"/>
    <property type="match status" value="1"/>
</dbReference>
<accession>A0A9D4P1D0</accession>
<dbReference type="Gene3D" id="1.10.20.120">
    <property type="match status" value="1"/>
</dbReference>
<reference evidence="2" key="1">
    <citation type="submission" date="2020-06" db="EMBL/GenBank/DDBJ databases">
        <authorList>
            <person name="Ji K."/>
            <person name="Li J."/>
        </authorList>
    </citation>
    <scope>NUCLEOTIDE SEQUENCE</scope>
    <source>
        <strain evidence="2">JKM2019</strain>
        <tissue evidence="2">Whole body</tissue>
    </source>
</reference>
<dbReference type="PANTHER" id="PTHR13383">
    <property type="entry name" value="RIBONUCLEASE H2 SUBUNIT B"/>
    <property type="match status" value="1"/>
</dbReference>
<dbReference type="GO" id="GO:0006401">
    <property type="term" value="P:RNA catabolic process"/>
    <property type="evidence" value="ECO:0007669"/>
    <property type="project" value="TreeGrafter"/>
</dbReference>
<gene>
    <name evidence="2" type="ORF">HUG17_4314</name>
</gene>
<evidence type="ECO:0000313" key="2">
    <source>
        <dbReference type="EMBL" id="KAH7641270.1"/>
    </source>
</evidence>
<dbReference type="EMBL" id="SDOV01000004">
    <property type="protein sequence ID" value="KAH7641270.1"/>
    <property type="molecule type" value="Genomic_DNA"/>
</dbReference>
<dbReference type="PANTHER" id="PTHR13383:SF11">
    <property type="entry name" value="RIBONUCLEASE H2 SUBUNIT B"/>
    <property type="match status" value="1"/>
</dbReference>
<dbReference type="AlphaFoldDB" id="A0A9D4P1D0"/>
<dbReference type="InterPro" id="IPR040456">
    <property type="entry name" value="RNase_H2_suB"/>
</dbReference>
<protein>
    <recommendedName>
        <fullName evidence="1">Rnh202 triple barrel domain-containing protein</fullName>
    </recommendedName>
</protein>
<feature type="domain" description="Rnh202 triple barrel" evidence="1">
    <location>
        <begin position="6"/>
        <end position="70"/>
    </location>
</feature>
<dbReference type="GO" id="GO:0005654">
    <property type="term" value="C:nucleoplasm"/>
    <property type="evidence" value="ECO:0007669"/>
    <property type="project" value="TreeGrafter"/>
</dbReference>
<reference evidence="2" key="2">
    <citation type="journal article" date="2021" name="World Allergy Organ. J.">
        <title>Chromosome-level assembly of Dermatophagoides farinae genome and transcriptome reveals two novel allergens Der f 37 and Der f 39.</title>
        <authorList>
            <person name="Chen J."/>
            <person name="Cai Z."/>
            <person name="Fan D."/>
            <person name="Hu J."/>
            <person name="Hou Y."/>
            <person name="He Y."/>
            <person name="Zhang Z."/>
            <person name="Zhao Z."/>
            <person name="Gao P."/>
            <person name="Hu W."/>
            <person name="Sun J."/>
            <person name="Li J."/>
            <person name="Ji K."/>
        </authorList>
    </citation>
    <scope>NUCLEOTIDE SEQUENCE</scope>
    <source>
        <strain evidence="2">JKM2019</strain>
    </source>
</reference>
<sequence>MSKIFILPKTSIELNRIRLKHPKNHQIECDYYCDNEQFYELNMRKNSYHSWFMNDCLIQDGNVYIITPIDPLFLMIPIIGSMDKQQSSNNYCSLMDIMADQNLDSTSIDLINKIFNDKLLKCIADVKSFESELFIRFNRERTMKWRIYNQQLCGR</sequence>
<evidence type="ECO:0000259" key="1">
    <source>
        <dbReference type="Pfam" id="PF17745"/>
    </source>
</evidence>
<name>A0A9D4P1D0_DERFA</name>
<organism evidence="2">
    <name type="scientific">Dermatophagoides farinae</name>
    <name type="common">American house dust mite</name>
    <dbReference type="NCBI Taxonomy" id="6954"/>
    <lineage>
        <taxon>Eukaryota</taxon>
        <taxon>Metazoa</taxon>
        <taxon>Ecdysozoa</taxon>
        <taxon>Arthropoda</taxon>
        <taxon>Chelicerata</taxon>
        <taxon>Arachnida</taxon>
        <taxon>Acari</taxon>
        <taxon>Acariformes</taxon>
        <taxon>Sarcoptiformes</taxon>
        <taxon>Astigmata</taxon>
        <taxon>Psoroptidia</taxon>
        <taxon>Analgoidea</taxon>
        <taxon>Pyroglyphidae</taxon>
        <taxon>Dermatophagoidinae</taxon>
        <taxon>Dermatophagoides</taxon>
    </lineage>
</organism>
<comment type="caution">
    <text evidence="2">The sequence shown here is derived from an EMBL/GenBank/DDBJ whole genome shotgun (WGS) entry which is preliminary data.</text>
</comment>